<gene>
    <name evidence="2" type="ORF">TRFO_11515</name>
</gene>
<comment type="caution">
    <text evidence="2">The sequence shown here is derived from an EMBL/GenBank/DDBJ whole genome shotgun (WGS) entry which is preliminary data.</text>
</comment>
<name>A0A1J4J4W5_9EUKA</name>
<dbReference type="EMBL" id="MLAK01001371">
    <property type="protein sequence ID" value="OHS93745.1"/>
    <property type="molecule type" value="Genomic_DNA"/>
</dbReference>
<feature type="compositionally biased region" description="Low complexity" evidence="1">
    <location>
        <begin position="1"/>
        <end position="45"/>
    </location>
</feature>
<sequence>MTLILTATPRTRTRATNTTTQSSTSTIPPTETQPSEVNPPESESSTVIVKEEEDGKLTIDQETLNEIKKNNNTIYTQETGANKTITFNDGGANNIYFQPKVTTESTASITFEKQTESSAPVQTGVIAQPKVDTTVNIESPNINLNVKGEGTLTLQTSDKAKVPEFKVASGSLKGEEVLTIQTGDKIPVVVEELDLYSSPQFIAKSGSNVTVKTINVQQRASPKIENCKIESKITTGLSSTLTLGKNVDISSADVTVTYNQYATPSSSVFAGNLTSPPKSIQLQSLGLGVVLEASESEKTLTIADNLQDCKSWKNALDLSK</sequence>
<dbReference type="VEuPathDB" id="TrichDB:TRFO_11515"/>
<keyword evidence="3" id="KW-1185">Reference proteome</keyword>
<organism evidence="2 3">
    <name type="scientific">Tritrichomonas foetus</name>
    <dbReference type="NCBI Taxonomy" id="1144522"/>
    <lineage>
        <taxon>Eukaryota</taxon>
        <taxon>Metamonada</taxon>
        <taxon>Parabasalia</taxon>
        <taxon>Tritrichomonadida</taxon>
        <taxon>Tritrichomonadidae</taxon>
        <taxon>Tritrichomonas</taxon>
    </lineage>
</organism>
<dbReference type="RefSeq" id="XP_068346882.1">
    <property type="nucleotide sequence ID" value="XM_068496082.1"/>
</dbReference>
<evidence type="ECO:0000256" key="1">
    <source>
        <dbReference type="SAM" id="MobiDB-lite"/>
    </source>
</evidence>
<feature type="region of interest" description="Disordered" evidence="1">
    <location>
        <begin position="1"/>
        <end position="46"/>
    </location>
</feature>
<dbReference type="Proteomes" id="UP000179807">
    <property type="component" value="Unassembled WGS sequence"/>
</dbReference>
<dbReference type="GeneID" id="94830786"/>
<accession>A0A1J4J4W5</accession>
<evidence type="ECO:0000313" key="2">
    <source>
        <dbReference type="EMBL" id="OHS93745.1"/>
    </source>
</evidence>
<evidence type="ECO:0000313" key="3">
    <source>
        <dbReference type="Proteomes" id="UP000179807"/>
    </source>
</evidence>
<proteinExistence type="predicted"/>
<dbReference type="AlphaFoldDB" id="A0A1J4J4W5"/>
<protein>
    <submittedName>
        <fullName evidence="2">Uncharacterized protein</fullName>
    </submittedName>
</protein>
<reference evidence="2" key="1">
    <citation type="submission" date="2016-10" db="EMBL/GenBank/DDBJ databases">
        <authorList>
            <person name="Benchimol M."/>
            <person name="Almeida L.G."/>
            <person name="Vasconcelos A.T."/>
            <person name="Perreira-Neves A."/>
            <person name="Rosa I.A."/>
            <person name="Tasca T."/>
            <person name="Bogo M.R."/>
            <person name="de Souza W."/>
        </authorList>
    </citation>
    <scope>NUCLEOTIDE SEQUENCE [LARGE SCALE GENOMIC DNA]</scope>
    <source>
        <strain evidence="2">K</strain>
    </source>
</reference>